<dbReference type="InterPro" id="IPR011009">
    <property type="entry name" value="Kinase-like_dom_sf"/>
</dbReference>
<dbReference type="InterPro" id="IPR017441">
    <property type="entry name" value="Protein_kinase_ATP_BS"/>
</dbReference>
<keyword evidence="1" id="KW-0547">Nucleotide-binding</keyword>
<feature type="binding site" evidence="1">
    <location>
        <position position="208"/>
    </location>
    <ligand>
        <name>ATP</name>
        <dbReference type="ChEBI" id="CHEBI:30616"/>
    </ligand>
</feature>
<feature type="region of interest" description="Disordered" evidence="2">
    <location>
        <begin position="95"/>
        <end position="116"/>
    </location>
</feature>
<keyword evidence="4" id="KW-0418">Kinase</keyword>
<evidence type="ECO:0000256" key="1">
    <source>
        <dbReference type="PROSITE-ProRule" id="PRU10141"/>
    </source>
</evidence>
<evidence type="ECO:0000256" key="2">
    <source>
        <dbReference type="SAM" id="MobiDB-lite"/>
    </source>
</evidence>
<keyword evidence="4" id="KW-0808">Transferase</keyword>
<dbReference type="InterPro" id="IPR000719">
    <property type="entry name" value="Prot_kinase_dom"/>
</dbReference>
<proteinExistence type="predicted"/>
<dbReference type="Gene3D" id="2.30.29.30">
    <property type="entry name" value="Pleckstrin-homology domain (PH domain)/Phosphotyrosine-binding domain (PTB)"/>
    <property type="match status" value="1"/>
</dbReference>
<feature type="domain" description="Protein kinase" evidence="3">
    <location>
        <begin position="179"/>
        <end position="256"/>
    </location>
</feature>
<dbReference type="SUPFAM" id="SSF50729">
    <property type="entry name" value="PH domain-like"/>
    <property type="match status" value="1"/>
</dbReference>
<sequence>MLLSIVSYFCCPVLTNPIWQQRKRHYWRLDCKCIILFQNNTSNKYYKEIPLSEILEVRPATDFTLVPQGTNPHCFELVTGTMCYFVGEDPNTLPSVSTSNHQTLPQTPPSPSMVQPNSGIGREVANAWECAIRQALMPVIFQDAPPAEGNTPHRQASVSISVSNSQIKENVDIGTVYQIFADEVLGSGQFGIVYGGKHRKTGRDVAVKVIDKLRFPTKQESQLRNEVAILQEEMGEEKLASNILLASICGMMMLKA</sequence>
<keyword evidence="5" id="KW-1185">Reference proteome</keyword>
<accession>A0ABU7AG28</accession>
<dbReference type="CDD" id="cd01239">
    <property type="entry name" value="PH_PKD"/>
    <property type="match status" value="1"/>
</dbReference>
<dbReference type="Pfam" id="PF00069">
    <property type="entry name" value="Pkinase"/>
    <property type="match status" value="1"/>
</dbReference>
<dbReference type="SUPFAM" id="SSF56112">
    <property type="entry name" value="Protein kinase-like (PK-like)"/>
    <property type="match status" value="1"/>
</dbReference>
<dbReference type="Proteomes" id="UP001345963">
    <property type="component" value="Unassembled WGS sequence"/>
</dbReference>
<evidence type="ECO:0000259" key="3">
    <source>
        <dbReference type="PROSITE" id="PS50011"/>
    </source>
</evidence>
<dbReference type="GO" id="GO:0016301">
    <property type="term" value="F:kinase activity"/>
    <property type="evidence" value="ECO:0007669"/>
    <property type="project" value="UniProtKB-KW"/>
</dbReference>
<comment type="caution">
    <text evidence="4">The sequence shown here is derived from an EMBL/GenBank/DDBJ whole genome shotgun (WGS) entry which is preliminary data.</text>
</comment>
<dbReference type="PROSITE" id="PS50011">
    <property type="entry name" value="PROTEIN_KINASE_DOM"/>
    <property type="match status" value="1"/>
</dbReference>
<name>A0ABU7AG28_9TELE</name>
<evidence type="ECO:0000313" key="4">
    <source>
        <dbReference type="EMBL" id="MED6237131.1"/>
    </source>
</evidence>
<dbReference type="EMBL" id="JAHUTI010013900">
    <property type="protein sequence ID" value="MED6237131.1"/>
    <property type="molecule type" value="Genomic_DNA"/>
</dbReference>
<feature type="compositionally biased region" description="Polar residues" evidence="2">
    <location>
        <begin position="95"/>
        <end position="105"/>
    </location>
</feature>
<reference evidence="4 5" key="1">
    <citation type="submission" date="2021-07" db="EMBL/GenBank/DDBJ databases">
        <authorList>
            <person name="Palmer J.M."/>
        </authorList>
    </citation>
    <scope>NUCLEOTIDE SEQUENCE [LARGE SCALE GENOMIC DNA]</scope>
    <source>
        <strain evidence="4 5">AT_MEX2019</strain>
        <tissue evidence="4">Muscle</tissue>
    </source>
</reference>
<dbReference type="PANTHER" id="PTHR22968">
    <property type="entry name" value="PROTEIN KINASE C, MU"/>
    <property type="match status" value="1"/>
</dbReference>
<organism evidence="4 5">
    <name type="scientific">Ataeniobius toweri</name>
    <dbReference type="NCBI Taxonomy" id="208326"/>
    <lineage>
        <taxon>Eukaryota</taxon>
        <taxon>Metazoa</taxon>
        <taxon>Chordata</taxon>
        <taxon>Craniata</taxon>
        <taxon>Vertebrata</taxon>
        <taxon>Euteleostomi</taxon>
        <taxon>Actinopterygii</taxon>
        <taxon>Neopterygii</taxon>
        <taxon>Teleostei</taxon>
        <taxon>Neoteleostei</taxon>
        <taxon>Acanthomorphata</taxon>
        <taxon>Ovalentaria</taxon>
        <taxon>Atherinomorphae</taxon>
        <taxon>Cyprinodontiformes</taxon>
        <taxon>Goodeidae</taxon>
        <taxon>Ataeniobius</taxon>
    </lineage>
</organism>
<dbReference type="PANTHER" id="PTHR22968:SF12">
    <property type="entry name" value="SERINE_THREONINE-PROTEIN KINASE D2"/>
    <property type="match status" value="1"/>
</dbReference>
<protein>
    <submittedName>
        <fullName evidence="4">Serine/threonine-protein kinase D2</fullName>
    </submittedName>
</protein>
<dbReference type="Gene3D" id="3.30.200.20">
    <property type="entry name" value="Phosphorylase Kinase, domain 1"/>
    <property type="match status" value="1"/>
</dbReference>
<dbReference type="PROSITE" id="PS00107">
    <property type="entry name" value="PROTEIN_KINASE_ATP"/>
    <property type="match status" value="1"/>
</dbReference>
<dbReference type="InterPro" id="IPR011993">
    <property type="entry name" value="PH-like_dom_sf"/>
</dbReference>
<gene>
    <name evidence="4" type="primary">PRKD2_1</name>
    <name evidence="4" type="ORF">ATANTOWER_019415</name>
</gene>
<keyword evidence="1" id="KW-0067">ATP-binding</keyword>
<evidence type="ECO:0000313" key="5">
    <source>
        <dbReference type="Proteomes" id="UP001345963"/>
    </source>
</evidence>